<evidence type="ECO:0000256" key="3">
    <source>
        <dbReference type="ARBA" id="ARBA00022989"/>
    </source>
</evidence>
<dbReference type="Pfam" id="PF07690">
    <property type="entry name" value="MFS_1"/>
    <property type="match status" value="1"/>
</dbReference>
<feature type="transmembrane region" description="Helical" evidence="6">
    <location>
        <begin position="197"/>
        <end position="219"/>
    </location>
</feature>
<evidence type="ECO:0000313" key="9">
    <source>
        <dbReference type="Proteomes" id="UP000183809"/>
    </source>
</evidence>
<dbReference type="GO" id="GO:0022857">
    <property type="term" value="F:transmembrane transporter activity"/>
    <property type="evidence" value="ECO:0007669"/>
    <property type="project" value="InterPro"/>
</dbReference>
<evidence type="ECO:0000256" key="5">
    <source>
        <dbReference type="SAM" id="MobiDB-lite"/>
    </source>
</evidence>
<comment type="subcellular location">
    <subcellularLocation>
        <location evidence="1">Membrane</location>
        <topology evidence="1">Multi-pass membrane protein</topology>
    </subcellularLocation>
</comment>
<feature type="region of interest" description="Disordered" evidence="5">
    <location>
        <begin position="262"/>
        <end position="284"/>
    </location>
</feature>
<feature type="transmembrane region" description="Helical" evidence="6">
    <location>
        <begin position="456"/>
        <end position="476"/>
    </location>
</feature>
<dbReference type="InterPro" id="IPR036259">
    <property type="entry name" value="MFS_trans_sf"/>
</dbReference>
<feature type="transmembrane region" description="Helical" evidence="6">
    <location>
        <begin position="167"/>
        <end position="190"/>
    </location>
</feature>
<feature type="transmembrane region" description="Helical" evidence="6">
    <location>
        <begin position="425"/>
        <end position="444"/>
    </location>
</feature>
<keyword evidence="2 6" id="KW-0812">Transmembrane</keyword>
<feature type="domain" description="Major facilitator superfamily (MFS) profile" evidence="7">
    <location>
        <begin position="72"/>
        <end position="561"/>
    </location>
</feature>
<dbReference type="InterPro" id="IPR020846">
    <property type="entry name" value="MFS_dom"/>
</dbReference>
<dbReference type="GeneID" id="31015600"/>
<dbReference type="EMBL" id="MNUE01000039">
    <property type="protein sequence ID" value="OJD32331.1"/>
    <property type="molecule type" value="Genomic_DNA"/>
</dbReference>
<reference evidence="8 9" key="1">
    <citation type="submission" date="2016-10" db="EMBL/GenBank/DDBJ databases">
        <title>Proteomics and genomics reveal pathogen-plant mechanisms compatible with a hemibiotrophic lifestyle of Diplodia corticola.</title>
        <authorList>
            <person name="Fernandes I."/>
            <person name="De Jonge R."/>
            <person name="Van De Peer Y."/>
            <person name="Devreese B."/>
            <person name="Alves A."/>
            <person name="Esteves A.C."/>
        </authorList>
    </citation>
    <scope>NUCLEOTIDE SEQUENCE [LARGE SCALE GENOMIC DNA]</scope>
    <source>
        <strain evidence="8 9">CBS 112549</strain>
    </source>
</reference>
<evidence type="ECO:0000259" key="7">
    <source>
        <dbReference type="PROSITE" id="PS50850"/>
    </source>
</evidence>
<evidence type="ECO:0000256" key="6">
    <source>
        <dbReference type="SAM" id="Phobius"/>
    </source>
</evidence>
<feature type="transmembrane region" description="Helical" evidence="6">
    <location>
        <begin position="72"/>
        <end position="91"/>
    </location>
</feature>
<dbReference type="InterPro" id="IPR011701">
    <property type="entry name" value="MFS"/>
</dbReference>
<feature type="transmembrane region" description="Helical" evidence="6">
    <location>
        <begin position="111"/>
        <end position="130"/>
    </location>
</feature>
<proteinExistence type="predicted"/>
<feature type="transmembrane region" description="Helical" evidence="6">
    <location>
        <begin position="488"/>
        <end position="506"/>
    </location>
</feature>
<keyword evidence="3 6" id="KW-1133">Transmembrane helix</keyword>
<name>A0A1J9RIE5_9PEZI</name>
<keyword evidence="4 6" id="KW-0472">Membrane</keyword>
<feature type="transmembrane region" description="Helical" evidence="6">
    <location>
        <begin position="137"/>
        <end position="155"/>
    </location>
</feature>
<feature type="transmembrane region" description="Helical" evidence="6">
    <location>
        <begin position="339"/>
        <end position="364"/>
    </location>
</feature>
<dbReference type="PANTHER" id="PTHR23502:SF4">
    <property type="entry name" value="MAJOR FACILITATOR SUPERFAMILY (MFS) PROFILE DOMAIN-CONTAINING PROTEIN-RELATED"/>
    <property type="match status" value="1"/>
</dbReference>
<dbReference type="SUPFAM" id="SSF103473">
    <property type="entry name" value="MFS general substrate transporter"/>
    <property type="match status" value="1"/>
</dbReference>
<feature type="transmembrane region" description="Helical" evidence="6">
    <location>
        <begin position="384"/>
        <end position="404"/>
    </location>
</feature>
<feature type="transmembrane region" description="Helical" evidence="6">
    <location>
        <begin position="518"/>
        <end position="539"/>
    </location>
</feature>
<dbReference type="Proteomes" id="UP000183809">
    <property type="component" value="Unassembled WGS sequence"/>
</dbReference>
<feature type="transmembrane region" description="Helical" evidence="6">
    <location>
        <begin position="225"/>
        <end position="246"/>
    </location>
</feature>
<organism evidence="8 9">
    <name type="scientific">Diplodia corticola</name>
    <dbReference type="NCBI Taxonomy" id="236234"/>
    <lineage>
        <taxon>Eukaryota</taxon>
        <taxon>Fungi</taxon>
        <taxon>Dikarya</taxon>
        <taxon>Ascomycota</taxon>
        <taxon>Pezizomycotina</taxon>
        <taxon>Dothideomycetes</taxon>
        <taxon>Dothideomycetes incertae sedis</taxon>
        <taxon>Botryosphaeriales</taxon>
        <taxon>Botryosphaeriaceae</taxon>
        <taxon>Diplodia</taxon>
    </lineage>
</organism>
<dbReference type="PANTHER" id="PTHR23502">
    <property type="entry name" value="MAJOR FACILITATOR SUPERFAMILY"/>
    <property type="match status" value="1"/>
</dbReference>
<dbReference type="PROSITE" id="PS50850">
    <property type="entry name" value="MFS"/>
    <property type="match status" value="1"/>
</dbReference>
<feature type="compositionally biased region" description="Gly residues" evidence="5">
    <location>
        <begin position="275"/>
        <end position="284"/>
    </location>
</feature>
<sequence>MPFGILEDHKMEVVPGTALMNDQSDLPPELQDVPADHLKHGTGKHSHILLVPQPSDSPNDPLNWPLWKKDTILLIVAFAAGVVGAYGPMLGPGFVPISRQLGVSVNTLSQSTAWLILTLGLCVFLINPVAKAYGKRPVYVAAIAVLFGVSVWGAVAERYGSFLGSRVVGGIGMAPYEVLVQATISDIYFVHERATRLAVWNLFLLCGIAGASFISGYIIEDLGYRWTFGVCAILFGISMIGIVFFVPETAYVRDGGDAGSGNLASEKGGSDGEELGGGGGGGGGGDHGLKEGRAVHIEHVIHAGADEAKLSYWQTMRPWTGRRYSKAPMWKIMARPFVIFFYPAVLWGFLIYGTTLTWIVVFSVVNGVIFVEPPYNFTVAQTGLTGLSPFILTIIAEVISGPLNDRVCIALTKRNHGVYEPEFRLVLMVVTVVLGTVGFFGFGLTVHNVTHWMGPVVTYGLANAALAFAAVSVFGYVIDSYPQLAEEAFVAINARNLLTFGLTYFVNDWLAEDGPLAVFNTLGAAFLGVCALTVPLWVFGKKIRSFIARQDWLVRFMSDLE</sequence>
<dbReference type="STRING" id="236234.A0A1J9RIE5"/>
<dbReference type="GO" id="GO:0005886">
    <property type="term" value="C:plasma membrane"/>
    <property type="evidence" value="ECO:0007669"/>
    <property type="project" value="TreeGrafter"/>
</dbReference>
<evidence type="ECO:0000256" key="1">
    <source>
        <dbReference type="ARBA" id="ARBA00004141"/>
    </source>
</evidence>
<dbReference type="Gene3D" id="1.20.1250.20">
    <property type="entry name" value="MFS general substrate transporter like domains"/>
    <property type="match status" value="1"/>
</dbReference>
<evidence type="ECO:0000256" key="2">
    <source>
        <dbReference type="ARBA" id="ARBA00022692"/>
    </source>
</evidence>
<accession>A0A1J9RIE5</accession>
<evidence type="ECO:0000256" key="4">
    <source>
        <dbReference type="ARBA" id="ARBA00023136"/>
    </source>
</evidence>
<dbReference type="AlphaFoldDB" id="A0A1J9RIE5"/>
<dbReference type="OrthoDB" id="2585655at2759"/>
<evidence type="ECO:0000313" key="8">
    <source>
        <dbReference type="EMBL" id="OJD32331.1"/>
    </source>
</evidence>
<protein>
    <submittedName>
        <fullName evidence="8">Mfs general substrate transporter</fullName>
    </submittedName>
</protein>
<comment type="caution">
    <text evidence="8">The sequence shown here is derived from an EMBL/GenBank/DDBJ whole genome shotgun (WGS) entry which is preliminary data.</text>
</comment>
<gene>
    <name evidence="8" type="ORF">BKCO1_3900031</name>
</gene>
<keyword evidence="9" id="KW-1185">Reference proteome</keyword>
<dbReference type="RefSeq" id="XP_020128591.1">
    <property type="nucleotide sequence ID" value="XM_020275339.1"/>
</dbReference>